<accession>A0A8X6RT99</accession>
<sequence length="122" mass="13663">MGRWLGIPGLSVGHRLCDIEPRARSDNNINQPLYESLQWNKHSSSCLNSTTPFTSHDSIPQLTIAQGKVKGSCAVCMAPRPSYRIASRRHSPPPPLALESLPQLCRHQSEIRLFPRLFPSIH</sequence>
<organism evidence="1 2">
    <name type="scientific">Trichonephila clavipes</name>
    <name type="common">Golden silk orbweaver</name>
    <name type="synonym">Nephila clavipes</name>
    <dbReference type="NCBI Taxonomy" id="2585209"/>
    <lineage>
        <taxon>Eukaryota</taxon>
        <taxon>Metazoa</taxon>
        <taxon>Ecdysozoa</taxon>
        <taxon>Arthropoda</taxon>
        <taxon>Chelicerata</taxon>
        <taxon>Arachnida</taxon>
        <taxon>Araneae</taxon>
        <taxon>Araneomorphae</taxon>
        <taxon>Entelegynae</taxon>
        <taxon>Araneoidea</taxon>
        <taxon>Nephilidae</taxon>
        <taxon>Trichonephila</taxon>
    </lineage>
</organism>
<name>A0A8X6RT99_TRICX</name>
<evidence type="ECO:0000313" key="1">
    <source>
        <dbReference type="EMBL" id="GFY01367.1"/>
    </source>
</evidence>
<gene>
    <name evidence="1" type="ORF">TNCV_4516311</name>
</gene>
<comment type="caution">
    <text evidence="1">The sequence shown here is derived from an EMBL/GenBank/DDBJ whole genome shotgun (WGS) entry which is preliminary data.</text>
</comment>
<protein>
    <submittedName>
        <fullName evidence="1">Uncharacterized protein</fullName>
    </submittedName>
</protein>
<reference evidence="1" key="1">
    <citation type="submission" date="2020-08" db="EMBL/GenBank/DDBJ databases">
        <title>Multicomponent nature underlies the extraordinary mechanical properties of spider dragline silk.</title>
        <authorList>
            <person name="Kono N."/>
            <person name="Nakamura H."/>
            <person name="Mori M."/>
            <person name="Yoshida Y."/>
            <person name="Ohtoshi R."/>
            <person name="Malay A.D."/>
            <person name="Moran D.A.P."/>
            <person name="Tomita M."/>
            <person name="Numata K."/>
            <person name="Arakawa K."/>
        </authorList>
    </citation>
    <scope>NUCLEOTIDE SEQUENCE</scope>
</reference>
<dbReference type="EMBL" id="BMAU01021226">
    <property type="protein sequence ID" value="GFY01367.1"/>
    <property type="molecule type" value="Genomic_DNA"/>
</dbReference>
<dbReference type="Proteomes" id="UP000887159">
    <property type="component" value="Unassembled WGS sequence"/>
</dbReference>
<proteinExistence type="predicted"/>
<keyword evidence="2" id="KW-1185">Reference proteome</keyword>
<evidence type="ECO:0000313" key="2">
    <source>
        <dbReference type="Proteomes" id="UP000887159"/>
    </source>
</evidence>
<dbReference type="AlphaFoldDB" id="A0A8X6RT99"/>